<sequence>MTEDADRLTGNTMASVQDSTTEKNYELFRLIILCADRVNHPAAFQFRRFKIQGQETKEEQAKHFCSDTETEHGKTTAAEDLADFITNIASETFASLPDDLTTIDYRTWSEDNTGSLHSRYPIPLTALDAATILITLDPSIAESLVGHGITSAPDDDSKAPGLRPVITSVTTSPPPPSSTRNQITACEICGRDWVNLTYHHLIPRMVHAKVVNCGWHRPDELQNVAWLCGACHRFVHHFVGHEDLARRYYTVELLL</sequence>
<accession>A0AAE0IAZ0</accession>
<evidence type="ECO:0000313" key="2">
    <source>
        <dbReference type="Proteomes" id="UP001283341"/>
    </source>
</evidence>
<comment type="caution">
    <text evidence="1">The sequence shown here is derived from an EMBL/GenBank/DDBJ whole genome shotgun (WGS) entry which is preliminary data.</text>
</comment>
<proteinExistence type="predicted"/>
<name>A0AAE0IAZ0_9PEZI</name>
<keyword evidence="2" id="KW-1185">Reference proteome</keyword>
<reference evidence="1" key="2">
    <citation type="submission" date="2023-06" db="EMBL/GenBank/DDBJ databases">
        <authorList>
            <consortium name="Lawrence Berkeley National Laboratory"/>
            <person name="Haridas S."/>
            <person name="Hensen N."/>
            <person name="Bonometti L."/>
            <person name="Westerberg I."/>
            <person name="Brannstrom I.O."/>
            <person name="Guillou S."/>
            <person name="Cros-Aarteil S."/>
            <person name="Calhoun S."/>
            <person name="Kuo A."/>
            <person name="Mondo S."/>
            <person name="Pangilinan J."/>
            <person name="Riley R."/>
            <person name="Labutti K."/>
            <person name="Andreopoulos B."/>
            <person name="Lipzen A."/>
            <person name="Chen C."/>
            <person name="Yanf M."/>
            <person name="Daum C."/>
            <person name="Ng V."/>
            <person name="Clum A."/>
            <person name="Steindorff A."/>
            <person name="Ohm R."/>
            <person name="Martin F."/>
            <person name="Silar P."/>
            <person name="Natvig D."/>
            <person name="Lalanne C."/>
            <person name="Gautier V."/>
            <person name="Ament-Velasquez S.L."/>
            <person name="Kruys A."/>
            <person name="Hutchinson M.I."/>
            <person name="Powell A.J."/>
            <person name="Barry K."/>
            <person name="Miller A.N."/>
            <person name="Grigoriev I.V."/>
            <person name="Debuchy R."/>
            <person name="Gladieux P."/>
            <person name="Thoren M.H."/>
            <person name="Johannesson H."/>
        </authorList>
    </citation>
    <scope>NUCLEOTIDE SEQUENCE</scope>
    <source>
        <strain evidence="1">CBS 118394</strain>
    </source>
</reference>
<dbReference type="AlphaFoldDB" id="A0AAE0IAZ0"/>
<dbReference type="PANTHER" id="PTHR37827">
    <property type="entry name" value="TUDOR DOMAIN-CONTAINING PROTEIN"/>
    <property type="match status" value="1"/>
</dbReference>
<dbReference type="InterPro" id="IPR003615">
    <property type="entry name" value="HNH_nuc"/>
</dbReference>
<dbReference type="PANTHER" id="PTHR37827:SF1">
    <property type="entry name" value="HNH DOMAIN-CONTAINING PROTEIN"/>
    <property type="match status" value="1"/>
</dbReference>
<dbReference type="Proteomes" id="UP001283341">
    <property type="component" value="Unassembled WGS sequence"/>
</dbReference>
<dbReference type="CDD" id="cd00085">
    <property type="entry name" value="HNHc"/>
    <property type="match status" value="1"/>
</dbReference>
<evidence type="ECO:0000313" key="1">
    <source>
        <dbReference type="EMBL" id="KAK3321630.1"/>
    </source>
</evidence>
<gene>
    <name evidence="1" type="ORF">B0H66DRAFT_601114</name>
</gene>
<organism evidence="1 2">
    <name type="scientific">Apodospora peruviana</name>
    <dbReference type="NCBI Taxonomy" id="516989"/>
    <lineage>
        <taxon>Eukaryota</taxon>
        <taxon>Fungi</taxon>
        <taxon>Dikarya</taxon>
        <taxon>Ascomycota</taxon>
        <taxon>Pezizomycotina</taxon>
        <taxon>Sordariomycetes</taxon>
        <taxon>Sordariomycetidae</taxon>
        <taxon>Sordariales</taxon>
        <taxon>Lasiosphaeriaceae</taxon>
        <taxon>Apodospora</taxon>
    </lineage>
</organism>
<dbReference type="EMBL" id="JAUEDM010000003">
    <property type="protein sequence ID" value="KAK3321630.1"/>
    <property type="molecule type" value="Genomic_DNA"/>
</dbReference>
<protein>
    <submittedName>
        <fullName evidence="1">YisB protein</fullName>
    </submittedName>
</protein>
<reference evidence="1" key="1">
    <citation type="journal article" date="2023" name="Mol. Phylogenet. Evol.">
        <title>Genome-scale phylogeny and comparative genomics of the fungal order Sordariales.</title>
        <authorList>
            <person name="Hensen N."/>
            <person name="Bonometti L."/>
            <person name="Westerberg I."/>
            <person name="Brannstrom I.O."/>
            <person name="Guillou S."/>
            <person name="Cros-Aarteil S."/>
            <person name="Calhoun S."/>
            <person name="Haridas S."/>
            <person name="Kuo A."/>
            <person name="Mondo S."/>
            <person name="Pangilinan J."/>
            <person name="Riley R."/>
            <person name="LaButti K."/>
            <person name="Andreopoulos B."/>
            <person name="Lipzen A."/>
            <person name="Chen C."/>
            <person name="Yan M."/>
            <person name="Daum C."/>
            <person name="Ng V."/>
            <person name="Clum A."/>
            <person name="Steindorff A."/>
            <person name="Ohm R.A."/>
            <person name="Martin F."/>
            <person name="Silar P."/>
            <person name="Natvig D.O."/>
            <person name="Lalanne C."/>
            <person name="Gautier V."/>
            <person name="Ament-Velasquez S.L."/>
            <person name="Kruys A."/>
            <person name="Hutchinson M.I."/>
            <person name="Powell A.J."/>
            <person name="Barry K."/>
            <person name="Miller A.N."/>
            <person name="Grigoriev I.V."/>
            <person name="Debuchy R."/>
            <person name="Gladieux P."/>
            <person name="Hiltunen Thoren M."/>
            <person name="Johannesson H."/>
        </authorList>
    </citation>
    <scope>NUCLEOTIDE SEQUENCE</scope>
    <source>
        <strain evidence="1">CBS 118394</strain>
    </source>
</reference>